<dbReference type="SUPFAM" id="SSF55874">
    <property type="entry name" value="ATPase domain of HSP90 chaperone/DNA topoisomerase II/histidine kinase"/>
    <property type="match status" value="1"/>
</dbReference>
<organism evidence="8 9">
    <name type="scientific">Peptoclostridium acidaminophilum DSM 3953</name>
    <dbReference type="NCBI Taxonomy" id="1286171"/>
    <lineage>
        <taxon>Bacteria</taxon>
        <taxon>Bacillati</taxon>
        <taxon>Bacillota</taxon>
        <taxon>Clostridia</taxon>
        <taxon>Peptostreptococcales</taxon>
        <taxon>Peptoclostridiaceae</taxon>
        <taxon>Peptoclostridium</taxon>
    </lineage>
</organism>
<dbReference type="STRING" id="1286171.EAL2_c13940"/>
<evidence type="ECO:0000313" key="9">
    <source>
        <dbReference type="Proteomes" id="UP000019591"/>
    </source>
</evidence>
<keyword evidence="6" id="KW-0472">Membrane</keyword>
<accession>W8T4L6</accession>
<dbReference type="InterPro" id="IPR050736">
    <property type="entry name" value="Sensor_HK_Regulatory"/>
</dbReference>
<keyword evidence="6" id="KW-0812">Transmembrane</keyword>
<evidence type="ECO:0000256" key="6">
    <source>
        <dbReference type="SAM" id="Phobius"/>
    </source>
</evidence>
<keyword evidence="3 8" id="KW-0808">Transferase</keyword>
<comment type="catalytic activity">
    <reaction evidence="1">
        <text>ATP + protein L-histidine = ADP + protein N-phospho-L-histidine.</text>
        <dbReference type="EC" id="2.7.13.3"/>
    </reaction>
</comment>
<dbReference type="EC" id="2.7.13.3" evidence="2"/>
<dbReference type="Gene3D" id="3.30.565.10">
    <property type="entry name" value="Histidine kinase-like ATPase, C-terminal domain"/>
    <property type="match status" value="1"/>
</dbReference>
<feature type="domain" description="Histidine kinase" evidence="7">
    <location>
        <begin position="271"/>
        <end position="436"/>
    </location>
</feature>
<gene>
    <name evidence="8" type="primary">glnK</name>
    <name evidence="8" type="ORF">EAL2_c13940</name>
</gene>
<dbReference type="SMART" id="SM00387">
    <property type="entry name" value="HATPase_c"/>
    <property type="match status" value="1"/>
</dbReference>
<dbReference type="Proteomes" id="UP000019591">
    <property type="component" value="Chromosome"/>
</dbReference>
<evidence type="ECO:0000256" key="4">
    <source>
        <dbReference type="ARBA" id="ARBA00022777"/>
    </source>
</evidence>
<dbReference type="InterPro" id="IPR036890">
    <property type="entry name" value="HATPase_C_sf"/>
</dbReference>
<sequence length="442" mass="50688">MHMCFLWSAQLILEAVEVFENIKRMVTVAAIVALASQIYINLFVSDFKISFGIIMFPVLLYLFESINPSQTGLLAAIFVYMLRIGIFALNNGDYMSAVDSYFPETFFYVAYGMLYHLMNDANSVLRMKRLFINLVICDFFSNLIELYIRINWELLEPKFEIAGWLMLVAVGRALAVCAIIVALKYYRLLVLKQNHEERYRKLLWIISQLKTEMYWMEKNMDNIENVMSNAYSLFGKISSEKDRDSWAEISVNIAKDVHEIKKEYGLIFRGVEEIIENKLNDPGMNLKDIIKILKDSMLTEARMKGHKLTLEFHHESNFYTEKHYQLMSILRNLIVNAMEAIDSAGNGKIVFNQRESETEQVFSVTDNGCGISAEDIAHIYSAGFSTKIDYDTGQINRGLGLCLVKEIVEKQLMGRIDVDSKEGQGTVFKVSIPKNILEVGSN</sequence>
<proteinExistence type="predicted"/>
<keyword evidence="9" id="KW-1185">Reference proteome</keyword>
<name>W8T4L6_PEPAC</name>
<dbReference type="PRINTS" id="PR00344">
    <property type="entry name" value="BCTRLSENSOR"/>
</dbReference>
<feature type="transmembrane region" description="Helical" evidence="6">
    <location>
        <begin position="162"/>
        <end position="183"/>
    </location>
</feature>
<evidence type="ECO:0000256" key="3">
    <source>
        <dbReference type="ARBA" id="ARBA00022679"/>
    </source>
</evidence>
<dbReference type="PANTHER" id="PTHR43711:SF1">
    <property type="entry name" value="HISTIDINE KINASE 1"/>
    <property type="match status" value="1"/>
</dbReference>
<dbReference type="PANTHER" id="PTHR43711">
    <property type="entry name" value="TWO-COMPONENT HISTIDINE KINASE"/>
    <property type="match status" value="1"/>
</dbReference>
<keyword evidence="6" id="KW-1133">Transmembrane helix</keyword>
<protein>
    <recommendedName>
        <fullName evidence="2">histidine kinase</fullName>
        <ecNumber evidence="2">2.7.13.3</ecNumber>
    </recommendedName>
</protein>
<dbReference type="eggNOG" id="COG3290">
    <property type="taxonomic scope" value="Bacteria"/>
</dbReference>
<evidence type="ECO:0000313" key="8">
    <source>
        <dbReference type="EMBL" id="AHM56689.1"/>
    </source>
</evidence>
<dbReference type="PATRIC" id="fig|1286171.3.peg.1343"/>
<dbReference type="PROSITE" id="PS50109">
    <property type="entry name" value="HIS_KIN"/>
    <property type="match status" value="1"/>
</dbReference>
<feature type="transmembrane region" description="Helical" evidence="6">
    <location>
        <begin position="130"/>
        <end position="150"/>
    </location>
</feature>
<evidence type="ECO:0000256" key="2">
    <source>
        <dbReference type="ARBA" id="ARBA00012438"/>
    </source>
</evidence>
<dbReference type="KEGG" id="eac:EAL2_c13940"/>
<feature type="transmembrane region" description="Helical" evidence="6">
    <location>
        <begin position="101"/>
        <end position="118"/>
    </location>
</feature>
<dbReference type="GO" id="GO:0004673">
    <property type="term" value="F:protein histidine kinase activity"/>
    <property type="evidence" value="ECO:0007669"/>
    <property type="project" value="UniProtKB-EC"/>
</dbReference>
<dbReference type="InterPro" id="IPR005467">
    <property type="entry name" value="His_kinase_dom"/>
</dbReference>
<dbReference type="InterPro" id="IPR003594">
    <property type="entry name" value="HATPase_dom"/>
</dbReference>
<dbReference type="InterPro" id="IPR004358">
    <property type="entry name" value="Sig_transdc_His_kin-like_C"/>
</dbReference>
<evidence type="ECO:0000256" key="5">
    <source>
        <dbReference type="ARBA" id="ARBA00023012"/>
    </source>
</evidence>
<reference evidence="8 9" key="1">
    <citation type="journal article" date="2014" name="Genome Announc.">
        <title>Complete Genome Sequence of Amino Acid-Utilizing Eubacterium acidaminophilum al-2 (DSM 3953).</title>
        <authorList>
            <person name="Poehlein A."/>
            <person name="Andreesen J.R."/>
            <person name="Daniel R."/>
        </authorList>
    </citation>
    <scope>NUCLEOTIDE SEQUENCE [LARGE SCALE GENOMIC DNA]</scope>
    <source>
        <strain evidence="8 9">DSM 3953</strain>
    </source>
</reference>
<dbReference type="GO" id="GO:0000160">
    <property type="term" value="P:phosphorelay signal transduction system"/>
    <property type="evidence" value="ECO:0007669"/>
    <property type="project" value="UniProtKB-KW"/>
</dbReference>
<dbReference type="AlphaFoldDB" id="W8T4L6"/>
<keyword evidence="5" id="KW-0902">Two-component regulatory system</keyword>
<dbReference type="HOGENOM" id="CLU_052005_1_0_9"/>
<evidence type="ECO:0000256" key="1">
    <source>
        <dbReference type="ARBA" id="ARBA00000085"/>
    </source>
</evidence>
<keyword evidence="4 8" id="KW-0418">Kinase</keyword>
<dbReference type="Pfam" id="PF02518">
    <property type="entry name" value="HATPase_c"/>
    <property type="match status" value="1"/>
</dbReference>
<evidence type="ECO:0000259" key="7">
    <source>
        <dbReference type="PROSITE" id="PS50109"/>
    </source>
</evidence>
<dbReference type="EMBL" id="CP007452">
    <property type="protein sequence ID" value="AHM56689.1"/>
    <property type="molecule type" value="Genomic_DNA"/>
</dbReference>